<dbReference type="EMBL" id="SAVA01000001">
    <property type="protein sequence ID" value="RWR54897.1"/>
    <property type="molecule type" value="Genomic_DNA"/>
</dbReference>
<reference evidence="1 2" key="2">
    <citation type="submission" date="2019-01" db="EMBL/GenBank/DDBJ databases">
        <title>Sinorhodobacter populi sp. nov. isolated from the symptomatic bark tissue of Populus euramericana canker.</title>
        <authorList>
            <person name="Xu G."/>
        </authorList>
    </citation>
    <scope>NUCLEOTIDE SEQUENCE [LARGE SCALE GENOMIC DNA]</scope>
    <source>
        <strain evidence="1 2">CGMCC 1.12963</strain>
    </source>
</reference>
<dbReference type="Proteomes" id="UP000288071">
    <property type="component" value="Unassembled WGS sequence"/>
</dbReference>
<accession>A0A3S3PII0</accession>
<name>A0A3S3PII0_9RHOB</name>
<organism evidence="1 2">
    <name type="scientific">Paenirhodobacter huangdaonensis</name>
    <dbReference type="NCBI Taxonomy" id="2501515"/>
    <lineage>
        <taxon>Bacteria</taxon>
        <taxon>Pseudomonadati</taxon>
        <taxon>Pseudomonadota</taxon>
        <taxon>Alphaproteobacteria</taxon>
        <taxon>Rhodobacterales</taxon>
        <taxon>Rhodobacter group</taxon>
        <taxon>Paenirhodobacter</taxon>
    </lineage>
</organism>
<evidence type="ECO:0000313" key="1">
    <source>
        <dbReference type="EMBL" id="RWR54897.1"/>
    </source>
</evidence>
<proteinExistence type="predicted"/>
<sequence length="113" mass="12014">MSDGLRRRDAAGCDLAGLRGIGYLARADEIGLDHRTLMAAFWRRSRHICVPLTRGELIATMPVEVDSDAAIKAMHAEGLIVGGKERGVGSDVTIYEVTPHGATIAQRAAGCAQ</sequence>
<gene>
    <name evidence="1" type="ORF">EOW66_02200</name>
</gene>
<protein>
    <submittedName>
        <fullName evidence="1">Uncharacterized protein</fullName>
    </submittedName>
</protein>
<evidence type="ECO:0000313" key="2">
    <source>
        <dbReference type="Proteomes" id="UP000288071"/>
    </source>
</evidence>
<comment type="caution">
    <text evidence="1">The sequence shown here is derived from an EMBL/GenBank/DDBJ whole genome shotgun (WGS) entry which is preliminary data.</text>
</comment>
<reference evidence="2" key="1">
    <citation type="submission" date="2019-01" db="EMBL/GenBank/DDBJ databases">
        <title>Sinorhodobacter populi sp. nov. isolated from the symptomatic bark tissue of Populus euramericana canker.</title>
        <authorList>
            <person name="Li Y."/>
        </authorList>
    </citation>
    <scope>NUCLEOTIDE SEQUENCE [LARGE SCALE GENOMIC DNA]</scope>
    <source>
        <strain evidence="2">CGMCC 1.12963</strain>
    </source>
</reference>
<keyword evidence="2" id="KW-1185">Reference proteome</keyword>
<dbReference type="RefSeq" id="WP_128154470.1">
    <property type="nucleotide sequence ID" value="NZ_JBHSOM010000007.1"/>
</dbReference>
<dbReference type="AlphaFoldDB" id="A0A3S3PII0"/>